<accession>A0AA39QF22</accession>
<reference evidence="1" key="1">
    <citation type="submission" date="2023-06" db="EMBL/GenBank/DDBJ databases">
        <authorList>
            <consortium name="Lawrence Berkeley National Laboratory"/>
            <person name="Ahrendt S."/>
            <person name="Sahu N."/>
            <person name="Indic B."/>
            <person name="Wong-Bajracharya J."/>
            <person name="Merenyi Z."/>
            <person name="Ke H.-M."/>
            <person name="Monk M."/>
            <person name="Kocsube S."/>
            <person name="Drula E."/>
            <person name="Lipzen A."/>
            <person name="Balint B."/>
            <person name="Henrissat B."/>
            <person name="Andreopoulos B."/>
            <person name="Martin F.M."/>
            <person name="Harder C.B."/>
            <person name="Rigling D."/>
            <person name="Ford K.L."/>
            <person name="Foster G.D."/>
            <person name="Pangilinan J."/>
            <person name="Papanicolaou A."/>
            <person name="Barry K."/>
            <person name="LaButti K."/>
            <person name="Viragh M."/>
            <person name="Koriabine M."/>
            <person name="Yan M."/>
            <person name="Riley R."/>
            <person name="Champramary S."/>
            <person name="Plett K.L."/>
            <person name="Tsai I.J."/>
            <person name="Slot J."/>
            <person name="Sipos G."/>
            <person name="Plett J."/>
            <person name="Nagy L.G."/>
            <person name="Grigoriev I.V."/>
        </authorList>
    </citation>
    <scope>NUCLEOTIDE SEQUENCE</scope>
    <source>
        <strain evidence="1">HWK02</strain>
    </source>
</reference>
<feature type="non-terminal residue" evidence="1">
    <location>
        <position position="55"/>
    </location>
</feature>
<organism evidence="1 2">
    <name type="scientific">Armillaria luteobubalina</name>
    <dbReference type="NCBI Taxonomy" id="153913"/>
    <lineage>
        <taxon>Eukaryota</taxon>
        <taxon>Fungi</taxon>
        <taxon>Dikarya</taxon>
        <taxon>Basidiomycota</taxon>
        <taxon>Agaricomycotina</taxon>
        <taxon>Agaricomycetes</taxon>
        <taxon>Agaricomycetidae</taxon>
        <taxon>Agaricales</taxon>
        <taxon>Marasmiineae</taxon>
        <taxon>Physalacriaceae</taxon>
        <taxon>Armillaria</taxon>
    </lineage>
</organism>
<keyword evidence="2" id="KW-1185">Reference proteome</keyword>
<proteinExistence type="predicted"/>
<dbReference type="EMBL" id="JAUEPU010000006">
    <property type="protein sequence ID" value="KAK0501738.1"/>
    <property type="molecule type" value="Genomic_DNA"/>
</dbReference>
<evidence type="ECO:0000313" key="2">
    <source>
        <dbReference type="Proteomes" id="UP001175228"/>
    </source>
</evidence>
<dbReference type="AlphaFoldDB" id="A0AA39QF22"/>
<protein>
    <submittedName>
        <fullName evidence="1">Uncharacterized protein</fullName>
    </submittedName>
</protein>
<dbReference type="Proteomes" id="UP001175228">
    <property type="component" value="Unassembled WGS sequence"/>
</dbReference>
<comment type="caution">
    <text evidence="1">The sequence shown here is derived from an EMBL/GenBank/DDBJ whole genome shotgun (WGS) entry which is preliminary data.</text>
</comment>
<gene>
    <name evidence="1" type="ORF">EDD18DRAFT_1144139</name>
</gene>
<name>A0AA39QF22_9AGAR</name>
<sequence>IHPVIHDKCKESSKCAVLAKHFEHYQEKVLNSEGSRPKNVPSWECAAPKLFAKLH</sequence>
<evidence type="ECO:0000313" key="1">
    <source>
        <dbReference type="EMBL" id="KAK0501738.1"/>
    </source>
</evidence>